<reference evidence="1 2" key="1">
    <citation type="submission" date="2022-11" db="EMBL/GenBank/DDBJ databases">
        <title>Genome sequencing of Acetobacter type strain.</title>
        <authorList>
            <person name="Heo J."/>
            <person name="Lee D."/>
            <person name="Han B.-H."/>
            <person name="Hong S.-B."/>
            <person name="Kwon S.-W."/>
        </authorList>
    </citation>
    <scope>NUCLEOTIDE SEQUENCE [LARGE SCALE GENOMIC DNA]</scope>
    <source>
        <strain evidence="1 2">KACC 21253</strain>
    </source>
</reference>
<dbReference type="RefSeq" id="WP_173559458.1">
    <property type="nucleotide sequence ID" value="NZ_JAPIUZ010000001.1"/>
</dbReference>
<gene>
    <name evidence="1" type="ORF">OQ497_01695</name>
</gene>
<accession>A0ABT3QBL1</accession>
<evidence type="ECO:0000313" key="2">
    <source>
        <dbReference type="Proteomes" id="UP001301152"/>
    </source>
</evidence>
<organism evidence="1 2">
    <name type="scientific">Acetobacter thailandicus</name>
    <dbReference type="NCBI Taxonomy" id="1502842"/>
    <lineage>
        <taxon>Bacteria</taxon>
        <taxon>Pseudomonadati</taxon>
        <taxon>Pseudomonadota</taxon>
        <taxon>Alphaproteobacteria</taxon>
        <taxon>Acetobacterales</taxon>
        <taxon>Acetobacteraceae</taxon>
        <taxon>Acetobacter</taxon>
    </lineage>
</organism>
<evidence type="ECO:0000313" key="1">
    <source>
        <dbReference type="EMBL" id="MCX2562682.1"/>
    </source>
</evidence>
<dbReference type="EMBL" id="JAPIUZ010000001">
    <property type="protein sequence ID" value="MCX2562682.1"/>
    <property type="molecule type" value="Genomic_DNA"/>
</dbReference>
<dbReference type="Gene3D" id="3.90.930.1">
    <property type="match status" value="1"/>
</dbReference>
<keyword evidence="2" id="KW-1185">Reference proteome</keyword>
<comment type="caution">
    <text evidence="1">The sequence shown here is derived from an EMBL/GenBank/DDBJ whole genome shotgun (WGS) entry which is preliminary data.</text>
</comment>
<proteinExistence type="predicted"/>
<sequence length="170" mass="20204">MVLTAHQAIFQNYRKKMIFKEWFETQKILTKNDLMFNPEVNGLSGEYTTYGGEYDLQLMRTDEEEEIPVNGIVYDCWDYNENNDIEVYKGYANGYIDGQKVVFYRNKNIEKISVAYKGTAIGPVIHFYENGLIKKEEFYSFGYNILRIEYDKNKNIIEKYIILEFLSRNL</sequence>
<dbReference type="Proteomes" id="UP001301152">
    <property type="component" value="Unassembled WGS sequence"/>
</dbReference>
<protein>
    <submittedName>
        <fullName evidence="1">Uncharacterized protein</fullName>
    </submittedName>
</protein>
<name>A0ABT3QBL1_9PROT</name>